<evidence type="ECO:0000313" key="1">
    <source>
        <dbReference type="EMBL" id="EMB30764.1"/>
    </source>
</evidence>
<dbReference type="RefSeq" id="WP_002671768.1">
    <property type="nucleotide sequence ID" value="NZ_CM001795.1"/>
</dbReference>
<gene>
    <name evidence="1" type="ORF">HMPREF9726_02449</name>
</gene>
<dbReference type="AlphaFoldDB" id="A0A0E2E2J7"/>
<proteinExistence type="predicted"/>
<dbReference type="EMBL" id="AGDV01000021">
    <property type="protein sequence ID" value="EMB30764.1"/>
    <property type="molecule type" value="Genomic_DNA"/>
</dbReference>
<name>A0A0E2E2J7_TREDN</name>
<organism evidence="1">
    <name type="scientific">Treponema denticola H-22</name>
    <dbReference type="NCBI Taxonomy" id="999432"/>
    <lineage>
        <taxon>Bacteria</taxon>
        <taxon>Pseudomonadati</taxon>
        <taxon>Spirochaetota</taxon>
        <taxon>Spirochaetia</taxon>
        <taxon>Spirochaetales</taxon>
        <taxon>Treponemataceae</taxon>
        <taxon>Treponema</taxon>
    </lineage>
</organism>
<dbReference type="InterPro" id="IPR011006">
    <property type="entry name" value="CheY-like_superfamily"/>
</dbReference>
<dbReference type="PATRIC" id="fig|999432.5.peg.2543"/>
<dbReference type="GeneID" id="2739100"/>
<comment type="caution">
    <text evidence="1">The sequence shown here is derived from an EMBL/GenBank/DDBJ whole genome shotgun (WGS) entry which is preliminary data.</text>
</comment>
<reference evidence="1" key="1">
    <citation type="submission" date="2012-01" db="EMBL/GenBank/DDBJ databases">
        <title>The Genome Sequence of Treponema denticola H-22.</title>
        <authorList>
            <consortium name="The Broad Institute Genome Sequencing Platform"/>
            <person name="Earl A."/>
            <person name="Ward D."/>
            <person name="Feldgarden M."/>
            <person name="Gevers D."/>
            <person name="Blanton J.M."/>
            <person name="Fenno C.J."/>
            <person name="Baranova O.V."/>
            <person name="Mathney J."/>
            <person name="Dewhirst F.E."/>
            <person name="Izard J."/>
            <person name="Young S.K."/>
            <person name="Zeng Q."/>
            <person name="Gargeya S."/>
            <person name="Fitzgerald M."/>
            <person name="Haas B."/>
            <person name="Abouelleil A."/>
            <person name="Alvarado L."/>
            <person name="Arachchi H.M."/>
            <person name="Berlin A."/>
            <person name="Chapman S.B."/>
            <person name="Gearin G."/>
            <person name="Goldberg J."/>
            <person name="Griggs A."/>
            <person name="Gujja S."/>
            <person name="Hansen M."/>
            <person name="Heiman D."/>
            <person name="Howarth C."/>
            <person name="Larimer J."/>
            <person name="Lui A."/>
            <person name="MacDonald P.J.P."/>
            <person name="McCowen C."/>
            <person name="Montmayeur A."/>
            <person name="Murphy C."/>
            <person name="Neiman D."/>
            <person name="Pearson M."/>
            <person name="Priest M."/>
            <person name="Roberts A."/>
            <person name="Saif S."/>
            <person name="Shea T."/>
            <person name="Sisk P."/>
            <person name="Stolte C."/>
            <person name="Sykes S."/>
            <person name="Wortman J."/>
            <person name="Nusbaum C."/>
            <person name="Birren B."/>
        </authorList>
    </citation>
    <scope>NUCLEOTIDE SEQUENCE [LARGE SCALE GENOMIC DNA]</scope>
    <source>
        <strain evidence="1">H-22</strain>
    </source>
</reference>
<sequence length="226" mass="25976">MKALLISDLPRSTDDLQPLFSEYKFDLIHYRSPLKALDNIEEISPNIVLINTRDFPRHWKPITQHIRWDTSREEIPVILLTPSDFSADEADKAMFLGVQGIINLKENNNFNDDVLKELRMIFNRYNYNHIKNIEKSVQFLFTNPINETIITGTVKNLTENDIVFLPDMPANVGNLNAGMVLDQCSLKIEHNFIVPNCKIVSNDGILNLKFVDLSGEDKKTITDFLN</sequence>
<dbReference type="Proteomes" id="UP000011705">
    <property type="component" value="Chromosome"/>
</dbReference>
<protein>
    <submittedName>
        <fullName evidence="1">Uncharacterized protein</fullName>
    </submittedName>
</protein>
<dbReference type="HOGENOM" id="CLU_1170086_0_0_12"/>
<accession>A0A0E2E2J7</accession>
<dbReference type="SUPFAM" id="SSF52172">
    <property type="entry name" value="CheY-like"/>
    <property type="match status" value="1"/>
</dbReference>